<gene>
    <name evidence="3" type="ORF">ACFPN9_05160</name>
</gene>
<accession>A0ABW0NWA5</accession>
<evidence type="ECO:0000256" key="1">
    <source>
        <dbReference type="ARBA" id="ARBA00007435"/>
    </source>
</evidence>
<dbReference type="PANTHER" id="PTHR34477">
    <property type="entry name" value="UPF0213 PROTEIN YHBQ"/>
    <property type="match status" value="1"/>
</dbReference>
<dbReference type="SMART" id="SM00465">
    <property type="entry name" value="GIYc"/>
    <property type="match status" value="1"/>
</dbReference>
<keyword evidence="4" id="KW-1185">Reference proteome</keyword>
<reference evidence="4" key="1">
    <citation type="journal article" date="2019" name="Int. J. Syst. Evol. Microbiol.">
        <title>The Global Catalogue of Microorganisms (GCM) 10K type strain sequencing project: providing services to taxonomists for standard genome sequencing and annotation.</title>
        <authorList>
            <consortium name="The Broad Institute Genomics Platform"/>
            <consortium name="The Broad Institute Genome Sequencing Center for Infectious Disease"/>
            <person name="Wu L."/>
            <person name="Ma J."/>
        </authorList>
    </citation>
    <scope>NUCLEOTIDE SEQUENCE [LARGE SCALE GENOMIC DNA]</scope>
    <source>
        <strain evidence="4">CCUG 43117</strain>
    </source>
</reference>
<name>A0ABW0NWA5_9HYPH</name>
<protein>
    <submittedName>
        <fullName evidence="3">GIY-YIG nuclease family protein</fullName>
    </submittedName>
</protein>
<dbReference type="CDD" id="cd10448">
    <property type="entry name" value="GIY-YIG_unchar_3"/>
    <property type="match status" value="1"/>
</dbReference>
<dbReference type="Proteomes" id="UP001596060">
    <property type="component" value="Unassembled WGS sequence"/>
</dbReference>
<evidence type="ECO:0000259" key="2">
    <source>
        <dbReference type="PROSITE" id="PS50164"/>
    </source>
</evidence>
<dbReference type="SUPFAM" id="SSF82771">
    <property type="entry name" value="GIY-YIG endonuclease"/>
    <property type="match status" value="1"/>
</dbReference>
<dbReference type="Pfam" id="PF01541">
    <property type="entry name" value="GIY-YIG"/>
    <property type="match status" value="1"/>
</dbReference>
<dbReference type="InterPro" id="IPR000305">
    <property type="entry name" value="GIY-YIG_endonuc"/>
</dbReference>
<dbReference type="Gene3D" id="3.40.1440.10">
    <property type="entry name" value="GIY-YIG endonuclease"/>
    <property type="match status" value="1"/>
</dbReference>
<dbReference type="InterPro" id="IPR050190">
    <property type="entry name" value="UPF0213_domain"/>
</dbReference>
<dbReference type="PROSITE" id="PS50164">
    <property type="entry name" value="GIY_YIG"/>
    <property type="match status" value="1"/>
</dbReference>
<proteinExistence type="inferred from homology"/>
<dbReference type="PANTHER" id="PTHR34477:SF5">
    <property type="entry name" value="BSL5627 PROTEIN"/>
    <property type="match status" value="1"/>
</dbReference>
<comment type="caution">
    <text evidence="3">The sequence shown here is derived from an EMBL/GenBank/DDBJ whole genome shotgun (WGS) entry which is preliminary data.</text>
</comment>
<feature type="domain" description="GIY-YIG" evidence="2">
    <location>
        <begin position="13"/>
        <end position="89"/>
    </location>
</feature>
<organism evidence="3 4">
    <name type="scientific">Bosea massiliensis</name>
    <dbReference type="NCBI Taxonomy" id="151419"/>
    <lineage>
        <taxon>Bacteria</taxon>
        <taxon>Pseudomonadati</taxon>
        <taxon>Pseudomonadota</taxon>
        <taxon>Alphaproteobacteria</taxon>
        <taxon>Hyphomicrobiales</taxon>
        <taxon>Boseaceae</taxon>
        <taxon>Bosea</taxon>
    </lineage>
</organism>
<evidence type="ECO:0000313" key="4">
    <source>
        <dbReference type="Proteomes" id="UP001596060"/>
    </source>
</evidence>
<dbReference type="EMBL" id="JBHSLU010000007">
    <property type="protein sequence ID" value="MFC5504644.1"/>
    <property type="molecule type" value="Genomic_DNA"/>
</dbReference>
<evidence type="ECO:0000313" key="3">
    <source>
        <dbReference type="EMBL" id="MFC5504644.1"/>
    </source>
</evidence>
<dbReference type="InterPro" id="IPR035901">
    <property type="entry name" value="GIY-YIG_endonuc_sf"/>
</dbReference>
<sequence>MRFASPENDVNLEPSFVYLMTNKPRGTLYLGVTADLVRRVGEHKQRAGRSFTAHYNLDKLVWFEQFDHIDLAIQRETSLKRWLRAWKVDLVEKASPGWRDLFEDIYPTSISDEAQWSSEHLGRE</sequence>
<comment type="similarity">
    <text evidence="1">Belongs to the UPF0213 family.</text>
</comment>